<dbReference type="AlphaFoldDB" id="M3B5M9"/>
<dbReference type="HOGENOM" id="CLU_1587234_0_0_1"/>
<dbReference type="KEGG" id="pfj:MYCFIDRAFT_195652"/>
<protein>
    <submittedName>
        <fullName evidence="1">Uncharacterized protein</fullName>
    </submittedName>
</protein>
<proteinExistence type="predicted"/>
<dbReference type="GeneID" id="19335510"/>
<keyword evidence="2" id="KW-1185">Reference proteome</keyword>
<dbReference type="eggNOG" id="ENOG502TKUG">
    <property type="taxonomic scope" value="Eukaryota"/>
</dbReference>
<evidence type="ECO:0000313" key="1">
    <source>
        <dbReference type="EMBL" id="EME84667.1"/>
    </source>
</evidence>
<dbReference type="RefSeq" id="XP_007925291.1">
    <property type="nucleotide sequence ID" value="XM_007927100.1"/>
</dbReference>
<dbReference type="OrthoDB" id="3649779at2759"/>
<name>M3B5M9_PSEFD</name>
<organism evidence="1 2">
    <name type="scientific">Pseudocercospora fijiensis (strain CIRAD86)</name>
    <name type="common">Black leaf streak disease fungus</name>
    <name type="synonym">Mycosphaerella fijiensis</name>
    <dbReference type="NCBI Taxonomy" id="383855"/>
    <lineage>
        <taxon>Eukaryota</taxon>
        <taxon>Fungi</taxon>
        <taxon>Dikarya</taxon>
        <taxon>Ascomycota</taxon>
        <taxon>Pezizomycotina</taxon>
        <taxon>Dothideomycetes</taxon>
        <taxon>Dothideomycetidae</taxon>
        <taxon>Mycosphaerellales</taxon>
        <taxon>Mycosphaerellaceae</taxon>
        <taxon>Pseudocercospora</taxon>
    </lineage>
</organism>
<sequence>MANDISLDDQLSGREAAFTACRDRVSATYEHRPYHSFIRDKIYDELLIVRRTPEDEEKYDKIQAGLKKGTHEYELERELDFMLQDYALIPDSSVPNHGMKFIGKNKGILLACKQIYEEATTTLFGKNIFAACPQSERVCSFWRCSIYCGCVPKDRPCLHPKRRGLQGL</sequence>
<accession>M3B5M9</accession>
<dbReference type="Proteomes" id="UP000016932">
    <property type="component" value="Unassembled WGS sequence"/>
</dbReference>
<dbReference type="VEuPathDB" id="FungiDB:MYCFIDRAFT_195652"/>
<reference evidence="1 2" key="1">
    <citation type="journal article" date="2012" name="PLoS Pathog.">
        <title>Diverse lifestyles and strategies of plant pathogenesis encoded in the genomes of eighteen Dothideomycetes fungi.</title>
        <authorList>
            <person name="Ohm R.A."/>
            <person name="Feau N."/>
            <person name="Henrissat B."/>
            <person name="Schoch C.L."/>
            <person name="Horwitz B.A."/>
            <person name="Barry K.W."/>
            <person name="Condon B.J."/>
            <person name="Copeland A.C."/>
            <person name="Dhillon B."/>
            <person name="Glaser F."/>
            <person name="Hesse C.N."/>
            <person name="Kosti I."/>
            <person name="LaButti K."/>
            <person name="Lindquist E.A."/>
            <person name="Lucas S."/>
            <person name="Salamov A.A."/>
            <person name="Bradshaw R.E."/>
            <person name="Ciuffetti L."/>
            <person name="Hamelin R.C."/>
            <person name="Kema G.H.J."/>
            <person name="Lawrence C."/>
            <person name="Scott J.A."/>
            <person name="Spatafora J.W."/>
            <person name="Turgeon B.G."/>
            <person name="de Wit P.J.G.M."/>
            <person name="Zhong S."/>
            <person name="Goodwin S.B."/>
            <person name="Grigoriev I.V."/>
        </authorList>
    </citation>
    <scope>NUCLEOTIDE SEQUENCE [LARGE SCALE GENOMIC DNA]</scope>
    <source>
        <strain evidence="1 2">CIRAD86</strain>
    </source>
</reference>
<gene>
    <name evidence="1" type="ORF">MYCFIDRAFT_195652</name>
</gene>
<dbReference type="EMBL" id="KB446557">
    <property type="protein sequence ID" value="EME84667.1"/>
    <property type="molecule type" value="Genomic_DNA"/>
</dbReference>
<evidence type="ECO:0000313" key="2">
    <source>
        <dbReference type="Proteomes" id="UP000016932"/>
    </source>
</evidence>